<comment type="caution">
    <text evidence="1">The sequence shown here is derived from an EMBL/GenBank/DDBJ whole genome shotgun (WGS) entry which is preliminary data.</text>
</comment>
<dbReference type="RefSeq" id="WP_165755808.1">
    <property type="nucleotide sequence ID" value="NZ_MZGX01000034.1"/>
</dbReference>
<reference evidence="1 2" key="1">
    <citation type="submission" date="2017-03" db="EMBL/GenBank/DDBJ databases">
        <title>Genome sequence of Clostridium hungatei DSM 14427.</title>
        <authorList>
            <person name="Poehlein A."/>
            <person name="Daniel R."/>
        </authorList>
    </citation>
    <scope>NUCLEOTIDE SEQUENCE [LARGE SCALE GENOMIC DNA]</scope>
    <source>
        <strain evidence="1 2">DSM 14427</strain>
    </source>
</reference>
<proteinExistence type="predicted"/>
<keyword evidence="2" id="KW-1185">Reference proteome</keyword>
<dbReference type="Proteomes" id="UP000191554">
    <property type="component" value="Unassembled WGS sequence"/>
</dbReference>
<gene>
    <name evidence="1" type="ORF">CLHUN_40370</name>
</gene>
<protein>
    <submittedName>
        <fullName evidence="1">Uncharacterized protein</fullName>
    </submittedName>
</protein>
<dbReference type="AlphaFoldDB" id="A0A1V4SFV1"/>
<evidence type="ECO:0000313" key="1">
    <source>
        <dbReference type="EMBL" id="OPX42131.1"/>
    </source>
</evidence>
<name>A0A1V4SFV1_RUMHU</name>
<evidence type="ECO:0000313" key="2">
    <source>
        <dbReference type="Proteomes" id="UP000191554"/>
    </source>
</evidence>
<dbReference type="EMBL" id="MZGX01000034">
    <property type="protein sequence ID" value="OPX42131.1"/>
    <property type="molecule type" value="Genomic_DNA"/>
</dbReference>
<organism evidence="1 2">
    <name type="scientific">Ruminiclostridium hungatei</name>
    <name type="common">Clostridium hungatei</name>
    <dbReference type="NCBI Taxonomy" id="48256"/>
    <lineage>
        <taxon>Bacteria</taxon>
        <taxon>Bacillati</taxon>
        <taxon>Bacillota</taxon>
        <taxon>Clostridia</taxon>
        <taxon>Eubacteriales</taxon>
        <taxon>Oscillospiraceae</taxon>
        <taxon>Ruminiclostridium</taxon>
    </lineage>
</organism>
<accession>A0A1V4SFV1</accession>
<sequence>MSQRKYMIENAVAMRAGFRSMLQQQDFENDDIINSLKEIPCHIYDL</sequence>